<dbReference type="Proteomes" id="UP001558534">
    <property type="component" value="Unassembled WGS sequence"/>
</dbReference>
<dbReference type="RefSeq" id="WP_368637157.1">
    <property type="nucleotide sequence ID" value="NZ_JBFRHK010000009.1"/>
</dbReference>
<organism evidence="1 2">
    <name type="scientific">Lysinibacillus xylanilyticus</name>
    <dbReference type="NCBI Taxonomy" id="582475"/>
    <lineage>
        <taxon>Bacteria</taxon>
        <taxon>Bacillati</taxon>
        <taxon>Bacillota</taxon>
        <taxon>Bacilli</taxon>
        <taxon>Bacillales</taxon>
        <taxon>Bacillaceae</taxon>
        <taxon>Lysinibacillus</taxon>
    </lineage>
</organism>
<protein>
    <submittedName>
        <fullName evidence="1">Uncharacterized protein</fullName>
    </submittedName>
</protein>
<evidence type="ECO:0000313" key="1">
    <source>
        <dbReference type="EMBL" id="MEX3746525.1"/>
    </source>
</evidence>
<name>A0ABV3W039_9BACI</name>
<keyword evidence="2" id="KW-1185">Reference proteome</keyword>
<comment type="caution">
    <text evidence="1">The sequence shown here is derived from an EMBL/GenBank/DDBJ whole genome shotgun (WGS) entry which is preliminary data.</text>
</comment>
<sequence>MFDDKLKKYVKDEAVKFIRNGFVDWKGYRIFLNTFLPEGEFVPVNKNTGEINRELEYRHPLVAAANQAFFGKLDQINGKGPDERGEYVQVFREFQVNLEGKLSNVQRARLLELMPLVNFNDKPISLNDKPMTAQEIADYWGISLENARNNFLGRYCKEEINVLYKKRKGNQWFYYFNQKCIFKGSLNGKRDEFVKVYQEKISEVIFEIKRIEENKLLETKKDVSKRNSKGQLKSKVEIEKEMKNKTERKTTALGILHAIIPYFHPETYYLVKEPTQKIVRSGEKTIEALLRDQKRAKRQHRHLPLAQLARIVSSKQMDKEKDSTMKTELIMEHLNTLQLAGALKFDKTKGKLTVRIHPYLMFSSIGDGTDEYTKYVVAEFGEHEVSGHE</sequence>
<dbReference type="EMBL" id="JBFRHK010000009">
    <property type="protein sequence ID" value="MEX3746525.1"/>
    <property type="molecule type" value="Genomic_DNA"/>
</dbReference>
<proteinExistence type="predicted"/>
<accession>A0ABV3W039</accession>
<reference evidence="1 2" key="1">
    <citation type="submission" date="2024-07" db="EMBL/GenBank/DDBJ databases">
        <title>Characterization of a bacterium isolated from hydrolysated instant sea cucumber by whole-genome sequencing and metabolomics.</title>
        <authorList>
            <person name="Luo X."/>
            <person name="Zhang Z."/>
            <person name="Zheng Z."/>
            <person name="Zhang W."/>
            <person name="Ming T."/>
            <person name="Jiao L."/>
            <person name="Su X."/>
            <person name="Kong F."/>
            <person name="Xu J."/>
        </authorList>
    </citation>
    <scope>NUCLEOTIDE SEQUENCE [LARGE SCALE GENOMIC DNA]</scope>
    <source>
        <strain evidence="1 2">XL-2024</strain>
    </source>
</reference>
<evidence type="ECO:0000313" key="2">
    <source>
        <dbReference type="Proteomes" id="UP001558534"/>
    </source>
</evidence>
<gene>
    <name evidence="1" type="ORF">AB1300_15485</name>
</gene>